<feature type="region of interest" description="Disordered" evidence="1">
    <location>
        <begin position="50"/>
        <end position="75"/>
    </location>
</feature>
<feature type="compositionally biased region" description="Basic and acidic residues" evidence="1">
    <location>
        <begin position="8"/>
        <end position="32"/>
    </location>
</feature>
<proteinExistence type="predicted"/>
<dbReference type="EMBL" id="JAFNEN010006972">
    <property type="protein sequence ID" value="KAG8155713.1"/>
    <property type="molecule type" value="Genomic_DNA"/>
</dbReference>
<evidence type="ECO:0000313" key="3">
    <source>
        <dbReference type="Proteomes" id="UP000827092"/>
    </source>
</evidence>
<evidence type="ECO:0000256" key="1">
    <source>
        <dbReference type="SAM" id="MobiDB-lite"/>
    </source>
</evidence>
<evidence type="ECO:0000313" key="2">
    <source>
        <dbReference type="EMBL" id="KAG8155713.1"/>
    </source>
</evidence>
<feature type="region of interest" description="Disordered" evidence="1">
    <location>
        <begin position="1"/>
        <end position="32"/>
    </location>
</feature>
<comment type="caution">
    <text evidence="2">The sequence shown here is derived from an EMBL/GenBank/DDBJ whole genome shotgun (WGS) entry which is preliminary data.</text>
</comment>
<gene>
    <name evidence="2" type="ORF">JTE90_015398</name>
</gene>
<accession>A0AAV6TCU0</accession>
<feature type="compositionally biased region" description="Basic and acidic residues" evidence="1">
    <location>
        <begin position="50"/>
        <end position="69"/>
    </location>
</feature>
<organism evidence="2 3">
    <name type="scientific">Oedothorax gibbosus</name>
    <dbReference type="NCBI Taxonomy" id="931172"/>
    <lineage>
        <taxon>Eukaryota</taxon>
        <taxon>Metazoa</taxon>
        <taxon>Ecdysozoa</taxon>
        <taxon>Arthropoda</taxon>
        <taxon>Chelicerata</taxon>
        <taxon>Arachnida</taxon>
        <taxon>Araneae</taxon>
        <taxon>Araneomorphae</taxon>
        <taxon>Entelegynae</taxon>
        <taxon>Araneoidea</taxon>
        <taxon>Linyphiidae</taxon>
        <taxon>Erigoninae</taxon>
        <taxon>Oedothorax</taxon>
    </lineage>
</organism>
<name>A0AAV6TCU0_9ARAC</name>
<dbReference type="AlphaFoldDB" id="A0AAV6TCU0"/>
<protein>
    <submittedName>
        <fullName evidence="2">Uncharacterized protein</fullName>
    </submittedName>
</protein>
<keyword evidence="3" id="KW-1185">Reference proteome</keyword>
<sequence>MRSSGKLLLDEKPPRCQRREMKRGDNKKNGCHHLERNVGEMFFFRLPEESNGHFSGDRVSRGHRPREADGAAVAL</sequence>
<dbReference type="Proteomes" id="UP000827092">
    <property type="component" value="Unassembled WGS sequence"/>
</dbReference>
<reference evidence="2 3" key="1">
    <citation type="journal article" date="2022" name="Nat. Ecol. Evol.">
        <title>A masculinizing supergene underlies an exaggerated male reproductive morph in a spider.</title>
        <authorList>
            <person name="Hendrickx F."/>
            <person name="De Corte Z."/>
            <person name="Sonet G."/>
            <person name="Van Belleghem S.M."/>
            <person name="Kostlbacher S."/>
            <person name="Vangestel C."/>
        </authorList>
    </citation>
    <scope>NUCLEOTIDE SEQUENCE [LARGE SCALE GENOMIC DNA]</scope>
    <source>
        <strain evidence="2">W744_W776</strain>
    </source>
</reference>